<keyword evidence="1" id="KW-0472">Membrane</keyword>
<accession>A0AAW7M7C2</accession>
<dbReference type="RefSeq" id="WP_301118503.1">
    <property type="nucleotide sequence ID" value="NZ_JAUHPX010000002.1"/>
</dbReference>
<keyword evidence="3" id="KW-1185">Reference proteome</keyword>
<evidence type="ECO:0000256" key="1">
    <source>
        <dbReference type="SAM" id="Phobius"/>
    </source>
</evidence>
<feature type="transmembrane region" description="Helical" evidence="1">
    <location>
        <begin position="12"/>
        <end position="35"/>
    </location>
</feature>
<protein>
    <submittedName>
        <fullName evidence="2">Uncharacterized protein</fullName>
    </submittedName>
</protein>
<keyword evidence="1" id="KW-1133">Transmembrane helix</keyword>
<comment type="caution">
    <text evidence="2">The sequence shown here is derived from an EMBL/GenBank/DDBJ whole genome shotgun (WGS) entry which is preliminary data.</text>
</comment>
<reference evidence="2" key="1">
    <citation type="submission" date="2023-06" db="EMBL/GenBank/DDBJ databases">
        <title>Sysu t00039.</title>
        <authorList>
            <person name="Gao L."/>
            <person name="Fang B.-Z."/>
            <person name="Li W.-J."/>
        </authorList>
    </citation>
    <scope>NUCLEOTIDE SEQUENCE</scope>
    <source>
        <strain evidence="2">SYSU T00039</strain>
    </source>
</reference>
<evidence type="ECO:0000313" key="2">
    <source>
        <dbReference type="EMBL" id="MDN4487443.1"/>
    </source>
</evidence>
<sequence length="96" mass="9942">MTGAVAERFRRIAWIDVAIQLVVGGAMIALLWAFAVSGLFQRGVVSFSEWYASDVTPIFAVGSTAVLTGTDFSEGVFGIDPTAPATLSSSVIAAAS</sequence>
<evidence type="ECO:0000313" key="3">
    <source>
        <dbReference type="Proteomes" id="UP001172737"/>
    </source>
</evidence>
<proteinExistence type="predicted"/>
<organism evidence="2 3">
    <name type="scientific">Demequina lignilytica</name>
    <dbReference type="NCBI Taxonomy" id="3051663"/>
    <lineage>
        <taxon>Bacteria</taxon>
        <taxon>Bacillati</taxon>
        <taxon>Actinomycetota</taxon>
        <taxon>Actinomycetes</taxon>
        <taxon>Micrococcales</taxon>
        <taxon>Demequinaceae</taxon>
        <taxon>Demequina</taxon>
    </lineage>
</organism>
<dbReference type="EMBL" id="JAUHPX010000002">
    <property type="protein sequence ID" value="MDN4487443.1"/>
    <property type="molecule type" value="Genomic_DNA"/>
</dbReference>
<name>A0AAW7M7C2_9MICO</name>
<gene>
    <name evidence="2" type="ORF">QQX10_04580</name>
</gene>
<dbReference type="Proteomes" id="UP001172737">
    <property type="component" value="Unassembled WGS sequence"/>
</dbReference>
<dbReference type="AlphaFoldDB" id="A0AAW7M7C2"/>
<keyword evidence="1" id="KW-0812">Transmembrane</keyword>